<dbReference type="Proteomes" id="UP001152523">
    <property type="component" value="Unassembled WGS sequence"/>
</dbReference>
<feature type="signal peptide" evidence="1">
    <location>
        <begin position="1"/>
        <end position="24"/>
    </location>
</feature>
<dbReference type="AlphaFoldDB" id="A0AAV0FQP2"/>
<dbReference type="PANTHER" id="PTHR33916">
    <property type="entry name" value="EXPANSIN-LIKE EG45 DOMAIN-CONTAINING PROTEIN"/>
    <property type="match status" value="1"/>
</dbReference>
<feature type="chain" id="PRO_5043561127" description="DUF7705 domain-containing protein" evidence="1">
    <location>
        <begin position="25"/>
        <end position="511"/>
    </location>
</feature>
<keyword evidence="1" id="KW-0732">Signal</keyword>
<comment type="caution">
    <text evidence="3">The sequence shown here is derived from an EMBL/GenBank/DDBJ whole genome shotgun (WGS) entry which is preliminary data.</text>
</comment>
<evidence type="ECO:0000313" key="4">
    <source>
        <dbReference type="Proteomes" id="UP001152523"/>
    </source>
</evidence>
<proteinExistence type="predicted"/>
<name>A0AAV0FQP2_9ASTE</name>
<evidence type="ECO:0000256" key="1">
    <source>
        <dbReference type="SAM" id="SignalP"/>
    </source>
</evidence>
<reference evidence="3" key="1">
    <citation type="submission" date="2022-07" db="EMBL/GenBank/DDBJ databases">
        <authorList>
            <person name="Macas J."/>
            <person name="Novak P."/>
            <person name="Neumann P."/>
        </authorList>
    </citation>
    <scope>NUCLEOTIDE SEQUENCE</scope>
</reference>
<dbReference type="PANTHER" id="PTHR33916:SF12">
    <property type="entry name" value="NEPROSIN DOMAIN-CONTAINING PROTEIN"/>
    <property type="match status" value="1"/>
</dbReference>
<organism evidence="3 4">
    <name type="scientific">Cuscuta epithymum</name>
    <dbReference type="NCBI Taxonomy" id="186058"/>
    <lineage>
        <taxon>Eukaryota</taxon>
        <taxon>Viridiplantae</taxon>
        <taxon>Streptophyta</taxon>
        <taxon>Embryophyta</taxon>
        <taxon>Tracheophyta</taxon>
        <taxon>Spermatophyta</taxon>
        <taxon>Magnoliopsida</taxon>
        <taxon>eudicotyledons</taxon>
        <taxon>Gunneridae</taxon>
        <taxon>Pentapetalae</taxon>
        <taxon>asterids</taxon>
        <taxon>lamiids</taxon>
        <taxon>Solanales</taxon>
        <taxon>Convolvulaceae</taxon>
        <taxon>Cuscuteae</taxon>
        <taxon>Cuscuta</taxon>
        <taxon>Cuscuta subgen. Cuscuta</taxon>
    </lineage>
</organism>
<dbReference type="InterPro" id="IPR056122">
    <property type="entry name" value="DUF7705"/>
</dbReference>
<keyword evidence="4" id="KW-1185">Reference proteome</keyword>
<evidence type="ECO:0000259" key="2">
    <source>
        <dbReference type="Pfam" id="PF24804"/>
    </source>
</evidence>
<dbReference type="EMBL" id="CAMAPF010001002">
    <property type="protein sequence ID" value="CAH9137929.1"/>
    <property type="molecule type" value="Genomic_DNA"/>
</dbReference>
<feature type="domain" description="DUF7705" evidence="2">
    <location>
        <begin position="30"/>
        <end position="507"/>
    </location>
</feature>
<evidence type="ECO:0000313" key="3">
    <source>
        <dbReference type="EMBL" id="CAH9137929.1"/>
    </source>
</evidence>
<accession>A0AAV0FQP2</accession>
<sequence length="511" mass="57202">MAAGFESYYYIIFLLVLVTADVEGETNGFISAVGDPGMKRDGLRVAIEAWNQCNEAGEQVNGSVSPRAADCFDVHSNPSCSSHSHQEMKNCSLYNLKHKVKERDNMLGIGQALPQLDPKDLYNPDIYAYEKEIYLGSKCEVKENDAKPWQFWMIMLKNGNLDTTTGPTAKCPKNGIKVPPFREPKFSCFGEGCMNQPRINHSYTALSPGPNSSLMGSFYGTWDLSSSVGGVKGNMSGDNASFFSVMWRKDVGKGSWTFYNILRTSQNFQWLMLYLRADATAGSSGGYHYPTRGMLKIIPQSPNFNVTFSLAVYHGGGSKSQFYLLDIGSCWKNNGMPCDGNVTSDVTRYSEMILNPATKSWCDRNTFLGCPLYHTFPNGTTVYRNDTANFPYDAYHYYCAPGNAEGIDDKAKCDPYSNPQPQEIVQLLPHPVWGEYGYPTKQGEGWIDDPRTWNLDVGRLSHNLYFYQDPGAVNVTRNWTSIDLGTEIFNDPRQVAEWSVSDFNVLVPRQT</sequence>
<dbReference type="Pfam" id="PF24804">
    <property type="entry name" value="DUF7705"/>
    <property type="match status" value="1"/>
</dbReference>
<gene>
    <name evidence="3" type="ORF">CEPIT_LOCUS36415</name>
</gene>
<protein>
    <recommendedName>
        <fullName evidence="2">DUF7705 domain-containing protein</fullName>
    </recommendedName>
</protein>